<protein>
    <submittedName>
        <fullName evidence="4">Site-specific integrase</fullName>
    </submittedName>
</protein>
<dbReference type="InterPro" id="IPR013762">
    <property type="entry name" value="Integrase-like_cat_sf"/>
</dbReference>
<feature type="domain" description="Tyr recombinase" evidence="3">
    <location>
        <begin position="167"/>
        <end position="339"/>
    </location>
</feature>
<organism evidence="4 5">
    <name type="scientific">Massilia oculi</name>
    <dbReference type="NCBI Taxonomy" id="945844"/>
    <lineage>
        <taxon>Bacteria</taxon>
        <taxon>Pseudomonadati</taxon>
        <taxon>Pseudomonadota</taxon>
        <taxon>Betaproteobacteria</taxon>
        <taxon>Burkholderiales</taxon>
        <taxon>Oxalobacteraceae</taxon>
        <taxon>Telluria group</taxon>
        <taxon>Massilia</taxon>
    </lineage>
</organism>
<proteinExistence type="predicted"/>
<evidence type="ECO:0000256" key="1">
    <source>
        <dbReference type="ARBA" id="ARBA00022908"/>
    </source>
</evidence>
<evidence type="ECO:0000256" key="2">
    <source>
        <dbReference type="ARBA" id="ARBA00023172"/>
    </source>
</evidence>
<sequence>MAAISKRGDSWRAHIRRTGHKSISGTFPTKAQAVAWARGIEAEMDAKRFKDARGLANITLKTAIERYEEEIGAEHPFGKNKGAVLKMWKNKHGDKTLDELTDEYLTKFVRERRKGGAGGVTISIDLTYLAGVLKTAKELWKLPVTLEAVQAARANMAHLKISTRSEERRRRPTPDEIVALCEHFDRRSTLPMRDLVHFAIASAMRIEEITMLRWVDLNEADRTIIIRDRKHPRQKKGNDQEVPLLGDAFEIVKRQPRPINPSSECRIFPVKAATVSTVFPRATKALGIEDLHFHDLRHEGVSRLFEQGYQIQEVALVSGHRDWKMLARYTQIKAKDLHR</sequence>
<evidence type="ECO:0000313" key="4">
    <source>
        <dbReference type="EMBL" id="AWL04276.1"/>
    </source>
</evidence>
<keyword evidence="1" id="KW-0229">DNA integration</keyword>
<dbReference type="PROSITE" id="PS51898">
    <property type="entry name" value="TYR_RECOMBINASE"/>
    <property type="match status" value="1"/>
</dbReference>
<dbReference type="Gene3D" id="1.10.443.10">
    <property type="entry name" value="Intergrase catalytic core"/>
    <property type="match status" value="1"/>
</dbReference>
<dbReference type="InterPro" id="IPR050090">
    <property type="entry name" value="Tyrosine_recombinase_XerCD"/>
</dbReference>
<dbReference type="CDD" id="cd00796">
    <property type="entry name" value="INT_Rci_Hp1_C"/>
    <property type="match status" value="1"/>
</dbReference>
<gene>
    <name evidence="4" type="ORF">DIR46_07395</name>
</gene>
<dbReference type="GO" id="GO:0003677">
    <property type="term" value="F:DNA binding"/>
    <property type="evidence" value="ECO:0007669"/>
    <property type="project" value="InterPro"/>
</dbReference>
<dbReference type="Pfam" id="PF00589">
    <property type="entry name" value="Phage_integrase"/>
    <property type="match status" value="1"/>
</dbReference>
<evidence type="ECO:0000313" key="5">
    <source>
        <dbReference type="Proteomes" id="UP000245820"/>
    </source>
</evidence>
<evidence type="ECO:0000259" key="3">
    <source>
        <dbReference type="PROSITE" id="PS51898"/>
    </source>
</evidence>
<dbReference type="OrthoDB" id="662444at2"/>
<dbReference type="Proteomes" id="UP000245820">
    <property type="component" value="Chromosome"/>
</dbReference>
<accession>A0A2S2DHD4</accession>
<dbReference type="PANTHER" id="PTHR30349:SF94">
    <property type="entry name" value="INTEGRASE_RECOMBINASE HI_1414-RELATED"/>
    <property type="match status" value="1"/>
</dbReference>
<name>A0A2S2DHD4_9BURK</name>
<dbReference type="EMBL" id="CP029343">
    <property type="protein sequence ID" value="AWL04276.1"/>
    <property type="molecule type" value="Genomic_DNA"/>
</dbReference>
<dbReference type="PANTHER" id="PTHR30349">
    <property type="entry name" value="PHAGE INTEGRASE-RELATED"/>
    <property type="match status" value="1"/>
</dbReference>
<dbReference type="AlphaFoldDB" id="A0A2S2DHD4"/>
<dbReference type="KEGG" id="mtim:DIR46_07395"/>
<dbReference type="GO" id="GO:0006310">
    <property type="term" value="P:DNA recombination"/>
    <property type="evidence" value="ECO:0007669"/>
    <property type="project" value="UniProtKB-KW"/>
</dbReference>
<reference evidence="4 5" key="1">
    <citation type="submission" date="2018-05" db="EMBL/GenBank/DDBJ databases">
        <title>Complete genome sequence of Massilia oculi sp. nov. CCUG 43427T (=DSM 26321T), the type strain of M. oculi, and comparison with genome sequences of other Massilia strains.</title>
        <authorList>
            <person name="Zhu B."/>
        </authorList>
    </citation>
    <scope>NUCLEOTIDE SEQUENCE [LARGE SCALE GENOMIC DNA]</scope>
    <source>
        <strain evidence="4 5">CCUG 43427</strain>
    </source>
</reference>
<dbReference type="InterPro" id="IPR011010">
    <property type="entry name" value="DNA_brk_join_enz"/>
</dbReference>
<dbReference type="GO" id="GO:0015074">
    <property type="term" value="P:DNA integration"/>
    <property type="evidence" value="ECO:0007669"/>
    <property type="project" value="UniProtKB-KW"/>
</dbReference>
<keyword evidence="5" id="KW-1185">Reference proteome</keyword>
<dbReference type="SUPFAM" id="SSF56349">
    <property type="entry name" value="DNA breaking-rejoining enzymes"/>
    <property type="match status" value="1"/>
</dbReference>
<dbReference type="InterPro" id="IPR002104">
    <property type="entry name" value="Integrase_catalytic"/>
</dbReference>
<keyword evidence="2" id="KW-0233">DNA recombination</keyword>